<feature type="transmembrane region" description="Helical" evidence="1">
    <location>
        <begin position="418"/>
        <end position="436"/>
    </location>
</feature>
<feature type="transmembrane region" description="Helical" evidence="1">
    <location>
        <begin position="691"/>
        <end position="711"/>
    </location>
</feature>
<evidence type="ECO:0000313" key="3">
    <source>
        <dbReference type="Proteomes" id="UP000216004"/>
    </source>
</evidence>
<keyword evidence="1" id="KW-0472">Membrane</keyword>
<feature type="transmembrane region" description="Helical" evidence="1">
    <location>
        <begin position="544"/>
        <end position="565"/>
    </location>
</feature>
<protein>
    <recommendedName>
        <fullName evidence="4">Glycosyltransferase</fullName>
    </recommendedName>
</protein>
<organism evidence="2 3">
    <name type="scientific">Bombiscardovia coagulans</name>
    <dbReference type="NCBI Taxonomy" id="686666"/>
    <lineage>
        <taxon>Bacteria</taxon>
        <taxon>Bacillati</taxon>
        <taxon>Actinomycetota</taxon>
        <taxon>Actinomycetes</taxon>
        <taxon>Bifidobacteriales</taxon>
        <taxon>Bifidobacteriaceae</taxon>
        <taxon>Bombiscardovia</taxon>
    </lineage>
</organism>
<feature type="transmembrane region" description="Helical" evidence="1">
    <location>
        <begin position="723"/>
        <end position="746"/>
    </location>
</feature>
<dbReference type="Proteomes" id="UP000216004">
    <property type="component" value="Unassembled WGS sequence"/>
</dbReference>
<feature type="transmembrane region" description="Helical" evidence="1">
    <location>
        <begin position="391"/>
        <end position="412"/>
    </location>
</feature>
<feature type="transmembrane region" description="Helical" evidence="1">
    <location>
        <begin position="230"/>
        <end position="248"/>
    </location>
</feature>
<feature type="transmembrane region" description="Helical" evidence="1">
    <location>
        <begin position="12"/>
        <end position="35"/>
    </location>
</feature>
<evidence type="ECO:0000313" key="2">
    <source>
        <dbReference type="EMBL" id="OZG50096.1"/>
    </source>
</evidence>
<feature type="transmembrane region" description="Helical" evidence="1">
    <location>
        <begin position="327"/>
        <end position="346"/>
    </location>
</feature>
<feature type="transmembrane region" description="Helical" evidence="1">
    <location>
        <begin position="186"/>
        <end position="210"/>
    </location>
</feature>
<dbReference type="AlphaFoldDB" id="A0A261ETW8"/>
<dbReference type="EMBL" id="MWWS01000004">
    <property type="protein sequence ID" value="OZG50096.1"/>
    <property type="molecule type" value="Genomic_DNA"/>
</dbReference>
<feature type="transmembrane region" description="Helical" evidence="1">
    <location>
        <begin position="663"/>
        <end position="685"/>
    </location>
</feature>
<evidence type="ECO:0000256" key="1">
    <source>
        <dbReference type="SAM" id="Phobius"/>
    </source>
</evidence>
<accession>A0A261ETW8</accession>
<keyword evidence="3" id="KW-1185">Reference proteome</keyword>
<gene>
    <name evidence="2" type="ORF">BOCO_0613</name>
</gene>
<keyword evidence="1" id="KW-0812">Transmembrane</keyword>
<keyword evidence="1" id="KW-1133">Transmembrane helix</keyword>
<feature type="transmembrane region" description="Helical" evidence="1">
    <location>
        <begin position="358"/>
        <end position="379"/>
    </location>
</feature>
<feature type="transmembrane region" description="Helical" evidence="1">
    <location>
        <begin position="631"/>
        <end position="651"/>
    </location>
</feature>
<proteinExistence type="predicted"/>
<reference evidence="2 3" key="1">
    <citation type="journal article" date="2017" name="BMC Genomics">
        <title>Comparative genomic and phylogenomic analyses of the Bifidobacteriaceae family.</title>
        <authorList>
            <person name="Lugli G.A."/>
            <person name="Milani C."/>
            <person name="Turroni F."/>
            <person name="Duranti S."/>
            <person name="Mancabelli L."/>
            <person name="Mangifesta M."/>
            <person name="Ferrario C."/>
            <person name="Modesto M."/>
            <person name="Mattarelli P."/>
            <person name="Jiri K."/>
            <person name="van Sinderen D."/>
            <person name="Ventura M."/>
        </authorList>
    </citation>
    <scope>NUCLEOTIDE SEQUENCE [LARGE SCALE GENOMIC DNA]</scope>
    <source>
        <strain evidence="2 3">DSM 22924</strain>
    </source>
</reference>
<comment type="caution">
    <text evidence="2">The sequence shown here is derived from an EMBL/GenBank/DDBJ whole genome shotgun (WGS) entry which is preliminary data.</text>
</comment>
<sequence>MQHISRHHRPSPALVIESVIALLIILFAECCIFNLPHWRSLATAQSFSNDSYTQVPRVSTGKGIIKLDTGAFLITDPSQAYFETEARGPITYVQVTNAKTKNGQTPDLNADESKHLVSSIHVRLDLQGQATDRWTQAGSTTVSPAIDASLYIKNRSHLQDVSKVRVWIAEERKSVVLIQGLNAHPVVPFGVSLVRISIMACIAILCIALGPRSRLWQVPLNTSSHSQRLLFWLAVAAVAGWAAYNIAIQIAGFTVRTYHDPGAYTYDFNQYGHLADALLHGQAWLNLPVPDGLSALSNPYDISARERLLAAGEEPIFWDHVFYQNRWYSYFGPLPAVLIFAPYRLITSLFVPGGLMLPTPAACAILTAGFTLTCSLLIVRLIQRYIPKASIAATVLALLAFLSGSQVVYLYFRTDFYTVPFDASLLLSSLGLWFWLGARRVRTSAKHTQVWTIQYLVPGHKNALSDDRVYVSLPHVAAGTLAIVGTLGCRQTFIASALLALPIFSDEIWAMFAGILSSQQRIIASQTGKLPPPAIITPKRSVKIVLSVMLPALAVITPLLGYNYWRFGSAFNFGNTYQITVVDLNAYTVPTGNLRWLIVYYLFLPLTPSSTFPYLQRTPAPLPTWQYSEPGLGGLFTLAPVFALALFLLCIPAINRKLRAGGCLPLIVSLLILSCVLLLFTATVAGFDARYMLDFSWLIALAAVLPAVAGVTHNNQLPRRCTVCIRIVLLIALFVTLLFACSTALVEINRTPAFAHIQAWFSLL</sequence>
<evidence type="ECO:0008006" key="4">
    <source>
        <dbReference type="Google" id="ProtNLM"/>
    </source>
</evidence>
<name>A0A261ETW8_9BIFI</name>